<keyword evidence="1" id="KW-1133">Transmembrane helix</keyword>
<sequence length="459" mass="49590">MKKLFVIAAVFLLLSGVLLAATKIADDPVRLGVGARPLGLGKAYIGLADDVNAIFMNPAGLAQLKQWQITSLQGKFVNEVNYLTVGLAVPVQQGVFGIGYLGSNLGYTTSSTSIEGGRVVSDGSTVSYADYDHVMLFSYAFPLNPMLSGGATLKMFSKNLSGTSQGGASASGYDVDLGLMFKPSKPLNLGLALTNILPASFGGRIVWNTGVIETFPATLKGGLSLKVWGKEGLRKMGNQKLTFNLDGEYYPTQTYLPSLFHVGVEWQPIKFLAIRGGIDQEWIGTGNSGLGVSNNLTGGIGLFYREFRFDYAYHQFNATPGVDNHFFALSYGIPLDKDDDEPSIIMPVGKAQAKAQAQVRTEAKVKKTEIKPVKKPIKKPVVIKKKPIVKKPIAIKKKPIIKKPVKTIVLAQTLTPEAKQKIAVKQVENELIWLLVKAGLFTAAAVVGIGSLLRFIRRK</sequence>
<evidence type="ECO:0008006" key="5">
    <source>
        <dbReference type="Google" id="ProtNLM"/>
    </source>
</evidence>
<evidence type="ECO:0000256" key="1">
    <source>
        <dbReference type="SAM" id="Phobius"/>
    </source>
</evidence>
<dbReference type="Gene3D" id="2.40.160.60">
    <property type="entry name" value="Outer membrane protein transport protein (OMPP1/FadL/TodX)"/>
    <property type="match status" value="1"/>
</dbReference>
<evidence type="ECO:0000256" key="2">
    <source>
        <dbReference type="SAM" id="SignalP"/>
    </source>
</evidence>
<evidence type="ECO:0000313" key="3">
    <source>
        <dbReference type="EMBL" id="OGC39755.1"/>
    </source>
</evidence>
<feature type="transmembrane region" description="Helical" evidence="1">
    <location>
        <begin position="431"/>
        <end position="456"/>
    </location>
</feature>
<accession>A0A1F4U453</accession>
<organism evidence="3 4">
    <name type="scientific">candidate division WOR-1 bacterium RIFOXYC2_FULL_46_14</name>
    <dbReference type="NCBI Taxonomy" id="1802587"/>
    <lineage>
        <taxon>Bacteria</taxon>
        <taxon>Bacillati</taxon>
        <taxon>Saganbacteria</taxon>
    </lineage>
</organism>
<dbReference type="Proteomes" id="UP000179242">
    <property type="component" value="Unassembled WGS sequence"/>
</dbReference>
<proteinExistence type="predicted"/>
<reference evidence="3 4" key="1">
    <citation type="journal article" date="2016" name="Nat. Commun.">
        <title>Thousands of microbial genomes shed light on interconnected biogeochemical processes in an aquifer system.</title>
        <authorList>
            <person name="Anantharaman K."/>
            <person name="Brown C.T."/>
            <person name="Hug L.A."/>
            <person name="Sharon I."/>
            <person name="Castelle C.J."/>
            <person name="Probst A.J."/>
            <person name="Thomas B.C."/>
            <person name="Singh A."/>
            <person name="Wilkins M.J."/>
            <person name="Karaoz U."/>
            <person name="Brodie E.L."/>
            <person name="Williams K.H."/>
            <person name="Hubbard S.S."/>
            <person name="Banfield J.F."/>
        </authorList>
    </citation>
    <scope>NUCLEOTIDE SEQUENCE [LARGE SCALE GENOMIC DNA]</scope>
</reference>
<feature type="signal peptide" evidence="2">
    <location>
        <begin position="1"/>
        <end position="20"/>
    </location>
</feature>
<keyword evidence="1" id="KW-0472">Membrane</keyword>
<name>A0A1F4U453_UNCSA</name>
<keyword evidence="1" id="KW-0812">Transmembrane</keyword>
<comment type="caution">
    <text evidence="3">The sequence shown here is derived from an EMBL/GenBank/DDBJ whole genome shotgun (WGS) entry which is preliminary data.</text>
</comment>
<protein>
    <recommendedName>
        <fullName evidence="5">DUF5723 domain-containing protein</fullName>
    </recommendedName>
</protein>
<dbReference type="SUPFAM" id="SSF56935">
    <property type="entry name" value="Porins"/>
    <property type="match status" value="1"/>
</dbReference>
<feature type="chain" id="PRO_5009514722" description="DUF5723 domain-containing protein" evidence="2">
    <location>
        <begin position="21"/>
        <end position="459"/>
    </location>
</feature>
<dbReference type="AlphaFoldDB" id="A0A1F4U453"/>
<gene>
    <name evidence="3" type="ORF">A2438_04420</name>
</gene>
<evidence type="ECO:0000313" key="4">
    <source>
        <dbReference type="Proteomes" id="UP000179242"/>
    </source>
</evidence>
<keyword evidence="2" id="KW-0732">Signal</keyword>
<dbReference type="EMBL" id="MEUJ01000005">
    <property type="protein sequence ID" value="OGC39755.1"/>
    <property type="molecule type" value="Genomic_DNA"/>
</dbReference>